<evidence type="ECO:0000313" key="1">
    <source>
        <dbReference type="EMBL" id="QHT16312.1"/>
    </source>
</evidence>
<reference evidence="1" key="1">
    <citation type="journal article" date="2020" name="Nature">
        <title>Giant virus diversity and host interactions through global metagenomics.</title>
        <authorList>
            <person name="Schulz F."/>
            <person name="Roux S."/>
            <person name="Paez-Espino D."/>
            <person name="Jungbluth S."/>
            <person name="Walsh D.A."/>
            <person name="Denef V.J."/>
            <person name="McMahon K.D."/>
            <person name="Konstantinidis K.T."/>
            <person name="Eloe-Fadrosh E.A."/>
            <person name="Kyrpides N.C."/>
            <person name="Woyke T."/>
        </authorList>
    </citation>
    <scope>NUCLEOTIDE SEQUENCE</scope>
    <source>
        <strain evidence="1">GVMAG-M-3300023174-182</strain>
    </source>
</reference>
<sequence length="36" mass="4414">MDKKMSKIENPKYFLDHFSAIKIMLTENFEKSWYSI</sequence>
<organism evidence="1">
    <name type="scientific">viral metagenome</name>
    <dbReference type="NCBI Taxonomy" id="1070528"/>
    <lineage>
        <taxon>unclassified sequences</taxon>
        <taxon>metagenomes</taxon>
        <taxon>organismal metagenomes</taxon>
    </lineage>
</organism>
<protein>
    <submittedName>
        <fullName evidence="1">Uncharacterized protein</fullName>
    </submittedName>
</protein>
<dbReference type="EMBL" id="MN739620">
    <property type="protein sequence ID" value="QHT16312.1"/>
    <property type="molecule type" value="Genomic_DNA"/>
</dbReference>
<proteinExistence type="predicted"/>
<accession>A0A6C0DIY4</accession>
<name>A0A6C0DIY4_9ZZZZ</name>
<dbReference type="AlphaFoldDB" id="A0A6C0DIY4"/>